<feature type="signal peptide" evidence="1">
    <location>
        <begin position="1"/>
        <end position="22"/>
    </location>
</feature>
<evidence type="ECO:0000313" key="3">
    <source>
        <dbReference type="EMBL" id="MEW9918037.1"/>
    </source>
</evidence>
<reference evidence="3 4" key="1">
    <citation type="submission" date="2024-07" db="EMBL/GenBank/DDBJ databases">
        <title>Marimonas sp.nov., isolated from tidal-flat sediment.</title>
        <authorList>
            <person name="Jayan J.N."/>
            <person name="Lee S.S."/>
        </authorList>
    </citation>
    <scope>NUCLEOTIDE SEQUENCE [LARGE SCALE GENOMIC DNA]</scope>
    <source>
        <strain evidence="3 4">MJW-29</strain>
    </source>
</reference>
<accession>A0ABV3RGE7</accession>
<evidence type="ECO:0000313" key="4">
    <source>
        <dbReference type="Proteomes" id="UP001556098"/>
    </source>
</evidence>
<gene>
    <name evidence="3" type="ORF">AB2B41_00340</name>
</gene>
<proteinExistence type="predicted"/>
<dbReference type="InterPro" id="IPR000572">
    <property type="entry name" value="OxRdtase_Mopterin-bd_dom"/>
</dbReference>
<protein>
    <submittedName>
        <fullName evidence="3">Molybdopterin-dependent oxidoreductase</fullName>
    </submittedName>
</protein>
<dbReference type="RefSeq" id="WP_367875737.1">
    <property type="nucleotide sequence ID" value="NZ_JBFNXX010000001.1"/>
</dbReference>
<organism evidence="3 4">
    <name type="scientific">Sulfitobacter sediminis</name>
    <dbReference type="NCBI Taxonomy" id="3234186"/>
    <lineage>
        <taxon>Bacteria</taxon>
        <taxon>Pseudomonadati</taxon>
        <taxon>Pseudomonadota</taxon>
        <taxon>Alphaproteobacteria</taxon>
        <taxon>Rhodobacterales</taxon>
        <taxon>Roseobacteraceae</taxon>
        <taxon>Sulfitobacter</taxon>
    </lineage>
</organism>
<dbReference type="Gene3D" id="3.90.420.10">
    <property type="entry name" value="Oxidoreductase, molybdopterin-binding domain"/>
    <property type="match status" value="1"/>
</dbReference>
<dbReference type="InterPro" id="IPR036374">
    <property type="entry name" value="OxRdtase_Mopterin-bd_sf"/>
</dbReference>
<feature type="domain" description="Oxidoreductase molybdopterin-binding" evidence="2">
    <location>
        <begin position="67"/>
        <end position="142"/>
    </location>
</feature>
<name>A0ABV3RGE7_9RHOB</name>
<keyword evidence="1" id="KW-0732">Signal</keyword>
<sequence length="170" mass="18515">MRRLLTSGVIALFAMLPHAALAAPKPVSLPAIEHTPAELTVIAPDGTETRYAPGQLETLPTYSLQTTTPWRSQPANFEGVLLRDLLEAHGPADAEAISVTAENDYRVAIPREIWLDLDVLVATRVDGAAHSRRARGPIQFVIDMDSYSSHSAAREDHLVWMAARIEAAKS</sequence>
<comment type="caution">
    <text evidence="3">The sequence shown here is derived from an EMBL/GenBank/DDBJ whole genome shotgun (WGS) entry which is preliminary data.</text>
</comment>
<dbReference type="SUPFAM" id="SSF56524">
    <property type="entry name" value="Oxidoreductase molybdopterin-binding domain"/>
    <property type="match status" value="1"/>
</dbReference>
<dbReference type="EMBL" id="JBFNXX010000001">
    <property type="protein sequence ID" value="MEW9918037.1"/>
    <property type="molecule type" value="Genomic_DNA"/>
</dbReference>
<evidence type="ECO:0000259" key="2">
    <source>
        <dbReference type="Pfam" id="PF00174"/>
    </source>
</evidence>
<evidence type="ECO:0000256" key="1">
    <source>
        <dbReference type="SAM" id="SignalP"/>
    </source>
</evidence>
<dbReference type="Proteomes" id="UP001556098">
    <property type="component" value="Unassembled WGS sequence"/>
</dbReference>
<keyword evidence="4" id="KW-1185">Reference proteome</keyword>
<feature type="chain" id="PRO_5045729082" evidence="1">
    <location>
        <begin position="23"/>
        <end position="170"/>
    </location>
</feature>
<dbReference type="Pfam" id="PF00174">
    <property type="entry name" value="Oxidored_molyb"/>
    <property type="match status" value="1"/>
</dbReference>